<keyword evidence="1" id="KW-0812">Transmembrane</keyword>
<name>A0AAU6PXB6_9VIRU</name>
<sequence length="78" mass="8058">MLKIIIPATLIIILLIVTLIGAAMLFSSAFSLLKTTGSLVEVGQAAIAGALNILLAIILVLIAVALMILLLELGISTF</sequence>
<reference evidence="2" key="1">
    <citation type="journal article" date="2023" name="ISME Commun">
        <title>Diversity of Bathyarchaeia viruses in metagenomes and virus-encoded CRISPR system components.</title>
        <authorList>
            <person name="Duan C."/>
            <person name="Liu Y."/>
            <person name="Liu Y."/>
            <person name="Liu L."/>
            <person name="Cai M."/>
            <person name="Zhang R."/>
            <person name="Zeng Q."/>
            <person name="Koonin E.V."/>
            <person name="Krupovic M."/>
            <person name="Li M."/>
        </authorList>
    </citation>
    <scope>NUCLEOTIDE SEQUENCE</scope>
    <source>
        <strain evidence="2">Chiyou-1</strain>
    </source>
</reference>
<keyword evidence="1" id="KW-0472">Membrane</keyword>
<organism evidence="2">
    <name type="scientific">Ligamenvirales sp</name>
    <dbReference type="NCBI Taxonomy" id="2832923"/>
    <lineage>
        <taxon>Viruses</taxon>
        <taxon>Adnaviria</taxon>
        <taxon>Zilligvirae</taxon>
        <taxon>Taleaviricota</taxon>
        <taxon>Tokiviricetes</taxon>
        <taxon>Ligamenvirales</taxon>
    </lineage>
</organism>
<proteinExistence type="predicted"/>
<protein>
    <submittedName>
        <fullName evidence="2">Uncharacterized protein</fullName>
    </submittedName>
</protein>
<evidence type="ECO:0000313" key="2">
    <source>
        <dbReference type="EMBL" id="WYC14520.1"/>
    </source>
</evidence>
<reference evidence="2" key="2">
    <citation type="submission" date="2024-03" db="EMBL/GenBank/DDBJ databases">
        <authorList>
            <person name="Roux S."/>
            <person name="Duan C."/>
        </authorList>
    </citation>
    <scope>NUCLEOTIDE SEQUENCE</scope>
    <source>
        <strain evidence="2">Chiyou-1</strain>
    </source>
</reference>
<dbReference type="EMBL" id="PP467602">
    <property type="protein sequence ID" value="WYC14520.1"/>
    <property type="molecule type" value="Genomic_DNA"/>
</dbReference>
<keyword evidence="1" id="KW-1133">Transmembrane helix</keyword>
<feature type="transmembrane region" description="Helical" evidence="1">
    <location>
        <begin position="12"/>
        <end position="33"/>
    </location>
</feature>
<feature type="transmembrane region" description="Helical" evidence="1">
    <location>
        <begin position="45"/>
        <end position="71"/>
    </location>
</feature>
<accession>A0AAU6PXB6</accession>
<evidence type="ECO:0000256" key="1">
    <source>
        <dbReference type="SAM" id="Phobius"/>
    </source>
</evidence>